<evidence type="ECO:0000313" key="3">
    <source>
        <dbReference type="Proteomes" id="UP000499080"/>
    </source>
</evidence>
<comment type="caution">
    <text evidence="2">The sequence shown here is derived from an EMBL/GenBank/DDBJ whole genome shotgun (WGS) entry which is preliminary data.</text>
</comment>
<sequence length="136" mass="15499">MSSAKIQYSTPTSRVSEKSEGKHTKRIGYNTALRQTFLNRFSPRERVSPTNLKGPILQKVVQDLCNITSNSKLKTLKDKTIDVCSIICTFNIQTYSDEVFLMAMGFRNGSVNFVNCKLIVPEGKKAIHRRRYFFLG</sequence>
<feature type="region of interest" description="Disordered" evidence="1">
    <location>
        <begin position="1"/>
        <end position="24"/>
    </location>
</feature>
<gene>
    <name evidence="2" type="ORF">AVEN_163308_1</name>
</gene>
<accession>A0A4Y2N5D6</accession>
<protein>
    <submittedName>
        <fullName evidence="2">Uncharacterized protein</fullName>
    </submittedName>
</protein>
<organism evidence="2 3">
    <name type="scientific">Araneus ventricosus</name>
    <name type="common">Orbweaver spider</name>
    <name type="synonym">Epeira ventricosa</name>
    <dbReference type="NCBI Taxonomy" id="182803"/>
    <lineage>
        <taxon>Eukaryota</taxon>
        <taxon>Metazoa</taxon>
        <taxon>Ecdysozoa</taxon>
        <taxon>Arthropoda</taxon>
        <taxon>Chelicerata</taxon>
        <taxon>Arachnida</taxon>
        <taxon>Araneae</taxon>
        <taxon>Araneomorphae</taxon>
        <taxon>Entelegynae</taxon>
        <taxon>Araneoidea</taxon>
        <taxon>Araneidae</taxon>
        <taxon>Araneus</taxon>
    </lineage>
</organism>
<feature type="compositionally biased region" description="Polar residues" evidence="1">
    <location>
        <begin position="1"/>
        <end position="14"/>
    </location>
</feature>
<reference evidence="2 3" key="1">
    <citation type="journal article" date="2019" name="Sci. Rep.">
        <title>Orb-weaving spider Araneus ventricosus genome elucidates the spidroin gene catalogue.</title>
        <authorList>
            <person name="Kono N."/>
            <person name="Nakamura H."/>
            <person name="Ohtoshi R."/>
            <person name="Moran D.A.P."/>
            <person name="Shinohara A."/>
            <person name="Yoshida Y."/>
            <person name="Fujiwara M."/>
            <person name="Mori M."/>
            <person name="Tomita M."/>
            <person name="Arakawa K."/>
        </authorList>
    </citation>
    <scope>NUCLEOTIDE SEQUENCE [LARGE SCALE GENOMIC DNA]</scope>
</reference>
<dbReference type="EMBL" id="BGPR01008438">
    <property type="protein sequence ID" value="GBN33824.1"/>
    <property type="molecule type" value="Genomic_DNA"/>
</dbReference>
<name>A0A4Y2N5D6_ARAVE</name>
<dbReference type="Proteomes" id="UP000499080">
    <property type="component" value="Unassembled WGS sequence"/>
</dbReference>
<keyword evidence="3" id="KW-1185">Reference proteome</keyword>
<evidence type="ECO:0000313" key="2">
    <source>
        <dbReference type="EMBL" id="GBN33824.1"/>
    </source>
</evidence>
<evidence type="ECO:0000256" key="1">
    <source>
        <dbReference type="SAM" id="MobiDB-lite"/>
    </source>
</evidence>
<dbReference type="AlphaFoldDB" id="A0A4Y2N5D6"/>
<proteinExistence type="predicted"/>